<dbReference type="Pfam" id="PF03599">
    <property type="entry name" value="CdhD"/>
    <property type="match status" value="1"/>
</dbReference>
<keyword evidence="1" id="KW-1133">Transmembrane helix</keyword>
<feature type="domain" description="CO dehydrogenase/acetyl-CoA synthase delta subunit TIM barrel" evidence="2">
    <location>
        <begin position="27"/>
        <end position="119"/>
    </location>
</feature>
<accession>A0A1M7YCA7</accession>
<evidence type="ECO:0000313" key="3">
    <source>
        <dbReference type="EMBL" id="SHO50282.1"/>
    </source>
</evidence>
<feature type="transmembrane region" description="Helical" evidence="1">
    <location>
        <begin position="263"/>
        <end position="282"/>
    </location>
</feature>
<dbReference type="AlphaFoldDB" id="A0A1M7YCA7"/>
<dbReference type="NCBIfam" id="NF040863">
    <property type="entry name" value="HgcA_corrinoid"/>
    <property type="match status" value="1"/>
</dbReference>
<evidence type="ECO:0000256" key="1">
    <source>
        <dbReference type="SAM" id="Phobius"/>
    </source>
</evidence>
<gene>
    <name evidence="3" type="ORF">SAMN02745220_03351</name>
</gene>
<sequence length="325" mass="35124">MATALTLRDHLGTIGARTGFVRNSYKITPGLYAIGQPSPEDPVIVTANYKLTFDAVRSSLATQNLWLLVVDTRGINVWCAAGKGTFSTEEVAYQVRKARLTEIVSHRKLILPQLAASGVAAIRLKDMTSFRAAFGPLRIADLPRYLSGSIDDFEQMRSITFTAKERLVLIPVEVCMMYKQLALSILFVVLISGIGPDIFSARMAISRTWQFILATGLAILAGAVITPLALPWLPGRQFWLKGLSVSIFAGLIFTSLSSSGVTATLALALWILAVGSYLAMNFTGSTPYTSLSGVEAEMRKGLPVQIGLAALALLLWLVAPFITQA</sequence>
<dbReference type="InterPro" id="IPR016041">
    <property type="entry name" value="Ac-CoA_synth_d_su_TIM-brl"/>
</dbReference>
<feature type="transmembrane region" description="Helical" evidence="1">
    <location>
        <begin position="181"/>
        <end position="199"/>
    </location>
</feature>
<keyword evidence="4" id="KW-1185">Reference proteome</keyword>
<keyword evidence="1" id="KW-0472">Membrane</keyword>
<dbReference type="EMBL" id="FRFE01000017">
    <property type="protein sequence ID" value="SHO50282.1"/>
    <property type="molecule type" value="Genomic_DNA"/>
</dbReference>
<keyword evidence="1" id="KW-0812">Transmembrane</keyword>
<feature type="transmembrane region" description="Helical" evidence="1">
    <location>
        <begin position="238"/>
        <end position="256"/>
    </location>
</feature>
<name>A0A1M7YCA7_9BACT</name>
<evidence type="ECO:0000313" key="4">
    <source>
        <dbReference type="Proteomes" id="UP000184603"/>
    </source>
</evidence>
<organism evidence="3 4">
    <name type="scientific">Desulfopila aestuarii DSM 18488</name>
    <dbReference type="NCBI Taxonomy" id="1121416"/>
    <lineage>
        <taxon>Bacteria</taxon>
        <taxon>Pseudomonadati</taxon>
        <taxon>Thermodesulfobacteriota</taxon>
        <taxon>Desulfobulbia</taxon>
        <taxon>Desulfobulbales</taxon>
        <taxon>Desulfocapsaceae</taxon>
        <taxon>Desulfopila</taxon>
    </lineage>
</organism>
<dbReference type="STRING" id="1121416.SAMN02745220_03351"/>
<protein>
    <submittedName>
        <fullName evidence="3">CO dehydrogenase/acetyl-CoA synthase delta subunit</fullName>
    </submittedName>
</protein>
<evidence type="ECO:0000259" key="2">
    <source>
        <dbReference type="Pfam" id="PF03599"/>
    </source>
</evidence>
<feature type="transmembrane region" description="Helical" evidence="1">
    <location>
        <begin position="302"/>
        <end position="322"/>
    </location>
</feature>
<reference evidence="3 4" key="1">
    <citation type="submission" date="2016-12" db="EMBL/GenBank/DDBJ databases">
        <authorList>
            <person name="Song W.-J."/>
            <person name="Kurnit D.M."/>
        </authorList>
    </citation>
    <scope>NUCLEOTIDE SEQUENCE [LARGE SCALE GENOMIC DNA]</scope>
    <source>
        <strain evidence="3 4">DSM 18488</strain>
    </source>
</reference>
<dbReference type="Gene3D" id="3.40.50.11600">
    <property type="match status" value="1"/>
</dbReference>
<feature type="transmembrane region" description="Helical" evidence="1">
    <location>
        <begin position="211"/>
        <end position="232"/>
    </location>
</feature>
<dbReference type="Proteomes" id="UP000184603">
    <property type="component" value="Unassembled WGS sequence"/>
</dbReference>
<proteinExistence type="predicted"/>